<evidence type="ECO:0000313" key="1">
    <source>
        <dbReference type="EMBL" id="MBA8805994.1"/>
    </source>
</evidence>
<reference evidence="1 2" key="1">
    <citation type="submission" date="2020-07" db="EMBL/GenBank/DDBJ databases">
        <title>Sequencing the genomes of 1000 actinobacteria strains.</title>
        <authorList>
            <person name="Klenk H.-P."/>
        </authorList>
    </citation>
    <scope>NUCLEOTIDE SEQUENCE [LARGE SCALE GENOMIC DNA]</scope>
    <source>
        <strain evidence="1 2">DSM 21349</strain>
    </source>
</reference>
<organism evidence="1 2">
    <name type="scientific">Nocardioides ginsengisegetis</name>
    <dbReference type="NCBI Taxonomy" id="661491"/>
    <lineage>
        <taxon>Bacteria</taxon>
        <taxon>Bacillati</taxon>
        <taxon>Actinomycetota</taxon>
        <taxon>Actinomycetes</taxon>
        <taxon>Propionibacteriales</taxon>
        <taxon>Nocardioidaceae</taxon>
        <taxon>Nocardioides</taxon>
    </lineage>
</organism>
<comment type="caution">
    <text evidence="1">The sequence shown here is derived from an EMBL/GenBank/DDBJ whole genome shotgun (WGS) entry which is preliminary data.</text>
</comment>
<protein>
    <submittedName>
        <fullName evidence="1">Uncharacterized protein</fullName>
    </submittedName>
</protein>
<dbReference type="EMBL" id="JACGXA010000003">
    <property type="protein sequence ID" value="MBA8805994.1"/>
    <property type="molecule type" value="Genomic_DNA"/>
</dbReference>
<proteinExistence type="predicted"/>
<accession>A0A7W3PC05</accession>
<sequence length="68" mass="7504">MQSPPIEWALHVAHFGILDYLRDRGEPDGDTASECLRVIFHTHDPRGRAALAAAITASGVVLFRHLVK</sequence>
<dbReference type="Proteomes" id="UP000580910">
    <property type="component" value="Unassembled WGS sequence"/>
</dbReference>
<keyword evidence="2" id="KW-1185">Reference proteome</keyword>
<evidence type="ECO:0000313" key="2">
    <source>
        <dbReference type="Proteomes" id="UP000580910"/>
    </source>
</evidence>
<dbReference type="AlphaFoldDB" id="A0A7W3PC05"/>
<gene>
    <name evidence="1" type="ORF">FB382_004339</name>
</gene>
<name>A0A7W3PC05_9ACTN</name>